<keyword evidence="5" id="KW-1133">Transmembrane helix</keyword>
<sequence length="662" mass="73496">MQTIEGVDWNRLLKVMVVKQMVVDAYALIGDTAGLAEKIQSFFMQEVISETHSVLKAIVHEDEEGLLQNSRFTYSDLCLRIPDSKFRQCLLRTLAVLFDLMCSYHEIMDFQLERKDTVQNSNKCNEEISCSPGEAQEVDSDVRACNNSLSSSGDILHVSSSREESASMSSLTETSGSPFGDSHDQIKEAGKEDSATSSFESPWYHLRKEAITFVSQILQRGRRNLWHLTASRVSVLLSSAAVFTASIHQFLKNYEELSVFILTGEAFCGIEAVEFRQKLKALKMVLEKETWQRLPLDTVQMISFAGLIGDGAPLISLSTGKSINISAIHSHKSVNMVHTGARKNGFSHWIKSGNPFMQKLPTCNEGHGYSQPNGSARGESDGSWAKYFHDDRTPRKNDSNQMNGANSVSEDEDEDLLADFIDEDSQLPSRSSKHHSRNLSSHGNDEENTTQTGSSLCLLKEYANYRLRTALSRVNQDCEEWIKSQSSSPTSLTSSFVHTELTPINPPNTNFGSGTSLGLKYNPSLKEDWNPDSGMGEVVWIIAPTDCLDEGGVQEIHHWAWVLLFLCAQTFPDPEFPNSQNTLPSLFTFATSLPSLLLICCCVVASIVSSLVVLCGCWIVKFYKIHLGIQLKGTGLVPHMEGWDSSVGLLGFSLALQLVVWF</sequence>
<evidence type="ECO:0000256" key="4">
    <source>
        <dbReference type="SAM" id="MobiDB-lite"/>
    </source>
</evidence>
<dbReference type="GO" id="GO:0042147">
    <property type="term" value="P:retrograde transport, endosome to Golgi"/>
    <property type="evidence" value="ECO:0007669"/>
    <property type="project" value="InterPro"/>
</dbReference>
<evidence type="ECO:0000313" key="7">
    <source>
        <dbReference type="EMBL" id="CAJ1979208.1"/>
    </source>
</evidence>
<accession>A0AA86W5W2</accession>
<dbReference type="GO" id="GO:1990745">
    <property type="term" value="C:EARP complex"/>
    <property type="evidence" value="ECO:0007669"/>
    <property type="project" value="InterPro"/>
</dbReference>
<evidence type="ECO:0000256" key="1">
    <source>
        <dbReference type="ARBA" id="ARBA00022448"/>
    </source>
</evidence>
<keyword evidence="2" id="KW-0653">Protein transport</keyword>
<gene>
    <name evidence="7" type="ORF">AYBTSS11_LOCUS31421</name>
</gene>
<dbReference type="PANTHER" id="PTHR13258:SF0">
    <property type="entry name" value="SYNDETIN"/>
    <property type="match status" value="1"/>
</dbReference>
<evidence type="ECO:0000259" key="6">
    <source>
        <dbReference type="Pfam" id="PF10475"/>
    </source>
</evidence>
<feature type="region of interest" description="Disordered" evidence="4">
    <location>
        <begin position="361"/>
        <end position="412"/>
    </location>
</feature>
<dbReference type="GO" id="GO:0005829">
    <property type="term" value="C:cytosol"/>
    <property type="evidence" value="ECO:0007669"/>
    <property type="project" value="GOC"/>
</dbReference>
<dbReference type="GO" id="GO:0032456">
    <property type="term" value="P:endocytic recycling"/>
    <property type="evidence" value="ECO:0007669"/>
    <property type="project" value="InterPro"/>
</dbReference>
<keyword evidence="8" id="KW-1185">Reference proteome</keyword>
<feature type="compositionally biased region" description="Basic and acidic residues" evidence="4">
    <location>
        <begin position="387"/>
        <end position="398"/>
    </location>
</feature>
<dbReference type="Gramene" id="rna-AYBTSS11_LOCUS31421">
    <property type="protein sequence ID" value="CAJ1979208.1"/>
    <property type="gene ID" value="gene-AYBTSS11_LOCUS31421"/>
</dbReference>
<feature type="transmembrane region" description="Helical" evidence="5">
    <location>
        <begin position="596"/>
        <end position="620"/>
    </location>
</feature>
<dbReference type="PANTHER" id="PTHR13258">
    <property type="entry name" value="SYNDETIN"/>
    <property type="match status" value="1"/>
</dbReference>
<feature type="domain" description="Vacuolar protein sorting-associated protein 54 N-terminal" evidence="6">
    <location>
        <begin position="20"/>
        <end position="110"/>
    </location>
</feature>
<organism evidence="7 8">
    <name type="scientific">Sphenostylis stenocarpa</name>
    <dbReference type="NCBI Taxonomy" id="92480"/>
    <lineage>
        <taxon>Eukaryota</taxon>
        <taxon>Viridiplantae</taxon>
        <taxon>Streptophyta</taxon>
        <taxon>Embryophyta</taxon>
        <taxon>Tracheophyta</taxon>
        <taxon>Spermatophyta</taxon>
        <taxon>Magnoliopsida</taxon>
        <taxon>eudicotyledons</taxon>
        <taxon>Gunneridae</taxon>
        <taxon>Pentapetalae</taxon>
        <taxon>rosids</taxon>
        <taxon>fabids</taxon>
        <taxon>Fabales</taxon>
        <taxon>Fabaceae</taxon>
        <taxon>Papilionoideae</taxon>
        <taxon>50 kb inversion clade</taxon>
        <taxon>NPAAA clade</taxon>
        <taxon>indigoferoid/millettioid clade</taxon>
        <taxon>Phaseoleae</taxon>
        <taxon>Sphenostylis</taxon>
    </lineage>
</organism>
<dbReference type="GO" id="GO:0000149">
    <property type="term" value="F:SNARE binding"/>
    <property type="evidence" value="ECO:0007669"/>
    <property type="project" value="TreeGrafter"/>
</dbReference>
<dbReference type="EMBL" id="OY731408">
    <property type="protein sequence ID" value="CAJ1979208.1"/>
    <property type="molecule type" value="Genomic_DNA"/>
</dbReference>
<evidence type="ECO:0000256" key="3">
    <source>
        <dbReference type="ARBA" id="ARBA00023054"/>
    </source>
</evidence>
<proteinExistence type="predicted"/>
<dbReference type="Pfam" id="PF10475">
    <property type="entry name" value="Vps54_N"/>
    <property type="match status" value="1"/>
</dbReference>
<dbReference type="InterPro" id="IPR019515">
    <property type="entry name" value="VPS54_N"/>
</dbReference>
<protein>
    <recommendedName>
        <fullName evidence="6">Vacuolar protein sorting-associated protein 54 N-terminal domain-containing protein</fullName>
    </recommendedName>
</protein>
<dbReference type="GO" id="GO:0015031">
    <property type="term" value="P:protein transport"/>
    <property type="evidence" value="ECO:0007669"/>
    <property type="project" value="UniProtKB-KW"/>
</dbReference>
<dbReference type="InterPro" id="IPR040047">
    <property type="entry name" value="VPS50"/>
</dbReference>
<dbReference type="AlphaFoldDB" id="A0AA86W5W2"/>
<feature type="compositionally biased region" description="Polar residues" evidence="4">
    <location>
        <begin position="399"/>
        <end position="408"/>
    </location>
</feature>
<keyword evidence="5" id="KW-0812">Transmembrane</keyword>
<keyword evidence="1" id="KW-0813">Transport</keyword>
<keyword evidence="3" id="KW-0175">Coiled coil</keyword>
<evidence type="ECO:0000313" key="8">
    <source>
        <dbReference type="Proteomes" id="UP001189624"/>
    </source>
</evidence>
<dbReference type="Proteomes" id="UP001189624">
    <property type="component" value="Chromosome 11"/>
</dbReference>
<keyword evidence="5" id="KW-0472">Membrane</keyword>
<evidence type="ECO:0000256" key="5">
    <source>
        <dbReference type="SAM" id="Phobius"/>
    </source>
</evidence>
<evidence type="ECO:0000256" key="2">
    <source>
        <dbReference type="ARBA" id="ARBA00022927"/>
    </source>
</evidence>
<reference evidence="7" key="1">
    <citation type="submission" date="2023-10" db="EMBL/GenBank/DDBJ databases">
        <authorList>
            <person name="Domelevo Entfellner J.-B."/>
        </authorList>
    </citation>
    <scope>NUCLEOTIDE SEQUENCE</scope>
</reference>
<name>A0AA86W5W2_9FABA</name>
<feature type="region of interest" description="Disordered" evidence="4">
    <location>
        <begin position="424"/>
        <end position="453"/>
    </location>
</feature>